<dbReference type="PANTHER" id="PTHR40261">
    <property type="match status" value="1"/>
</dbReference>
<protein>
    <submittedName>
        <fullName evidence="2">Uncharacterized protein</fullName>
    </submittedName>
</protein>
<reference evidence="2 3" key="1">
    <citation type="submission" date="2021-11" db="EMBL/GenBank/DDBJ databases">
        <authorList>
            <person name="Islam A."/>
            <person name="Islam S."/>
            <person name="Flora M.S."/>
            <person name="Rahman M."/>
            <person name="Ziaur R.M."/>
            <person name="Epstein J.H."/>
            <person name="Hassan M."/>
            <person name="Klassen M."/>
            <person name="Woodard K."/>
            <person name="Webb A."/>
            <person name="Webby R.J."/>
            <person name="El Zowalaty M.E."/>
        </authorList>
    </citation>
    <scope>NUCLEOTIDE SEQUENCE [LARGE SCALE GENOMIC DNA]</scope>
    <source>
        <strain evidence="2">Pbs1</strain>
    </source>
</reference>
<name>A0ABN8D831_9STRA</name>
<gene>
    <name evidence="2" type="ORF">PBS001_LOCUS7789</name>
</gene>
<dbReference type="EMBL" id="CAKLCB010000377">
    <property type="protein sequence ID" value="CAH0521332.1"/>
    <property type="molecule type" value="Genomic_DNA"/>
</dbReference>
<proteinExistence type="predicted"/>
<keyword evidence="3" id="KW-1185">Reference proteome</keyword>
<dbReference type="Proteomes" id="UP001158986">
    <property type="component" value="Unassembled WGS sequence"/>
</dbReference>
<organism evidence="2 3">
    <name type="scientific">Peronospora belbahrii</name>
    <dbReference type="NCBI Taxonomy" id="622444"/>
    <lineage>
        <taxon>Eukaryota</taxon>
        <taxon>Sar</taxon>
        <taxon>Stramenopiles</taxon>
        <taxon>Oomycota</taxon>
        <taxon>Peronosporomycetes</taxon>
        <taxon>Peronosporales</taxon>
        <taxon>Peronosporaceae</taxon>
        <taxon>Peronospora</taxon>
    </lineage>
</organism>
<feature type="region of interest" description="Disordered" evidence="1">
    <location>
        <begin position="506"/>
        <end position="539"/>
    </location>
</feature>
<sequence length="845" mass="95629">MTHGKVSRVVARLLRPFHHRSKAENASAMRKSGCLASSMTNTSSTCSTASLTSRSSISFRKATAARVFTLKSNSDGIPHTVMMPLAFFRHMRALVEQTMALTIGDRMRASCKGHEPSFSGSRASIRWRGDFSTKTFDKLIVILTEDEVDGFAASISRRSAKPVPLETVARAMLQLWNCCIQILEILADGAIPEPSLRHTIAHSKDVALAAATEKRRRLEQSALTLLVLVIRRQELDALLVTVGHGGCKYHKPTEEAGHTMARLSRRLSRNSRQSRNIYTNVNSGNRSLQLVTSKRHSRKSKRRQDRNLRLCDAVHRFLELHQSTLEYAFETVYGPVDCSGRRSEFNPFDQHQELVSALVATSYMRAPPLRSHILDHLSNLVPASALSSTNSVSRSFLDSRARGTSSYEENLRLTPYNWHNGVYSQCQNLLTTVNREDCWASSAQRLSQLMVDSDGVMLVLAQIFEHLTGHQVLGRTDWKCIPGAAVLKDATLEIVRGVFHTELQQREPKWQEDVEEEVGNKTASDSKEDAMPYRDTSSLTDGDIEEVNALSVYFAVQVTSMMNENVEFIHEYLMTILQSTNYMLPHHVTLCLQYMEKLMLDFPIFFSSESSADNLLAVATVETSNLHSQPQQKHLCADVETLRYVFSCLLDSEHFEILKATELFLLRNFMSLSVLLQLQLTDLFALHLKRLFLHWNHDVRYCYYHILLYLTYPGNRLVLGAKSDEVLMGSEASRLFEIPGLVRNGDTVNWDAFDTPLVQIVTRYLQMLKRRSRVQQPSTWVDAVPESIVYRAVSEYKTHVITYFTYAQKLSMHQRVPTPVFSVKTGENDPSSADTDRPRAVTLLA</sequence>
<dbReference type="PANTHER" id="PTHR40261:SF1">
    <property type="entry name" value="RIESKE DOMAIN-CONTAINING PROTEIN"/>
    <property type="match status" value="1"/>
</dbReference>
<accession>A0ABN8D831</accession>
<evidence type="ECO:0000313" key="2">
    <source>
        <dbReference type="EMBL" id="CAH0521332.1"/>
    </source>
</evidence>
<evidence type="ECO:0000256" key="1">
    <source>
        <dbReference type="SAM" id="MobiDB-lite"/>
    </source>
</evidence>
<evidence type="ECO:0000313" key="3">
    <source>
        <dbReference type="Proteomes" id="UP001158986"/>
    </source>
</evidence>
<comment type="caution">
    <text evidence="2">The sequence shown here is derived from an EMBL/GenBank/DDBJ whole genome shotgun (WGS) entry which is preliminary data.</text>
</comment>